<evidence type="ECO:0008006" key="4">
    <source>
        <dbReference type="Google" id="ProtNLM"/>
    </source>
</evidence>
<accession>A0ABP9FRR7</accession>
<protein>
    <recommendedName>
        <fullName evidence="4">Type IX secretion system PorP/SprF family membrane protein</fullName>
    </recommendedName>
</protein>
<reference evidence="3" key="1">
    <citation type="journal article" date="2019" name="Int. J. Syst. Evol. Microbiol.">
        <title>The Global Catalogue of Microorganisms (GCM) 10K type strain sequencing project: providing services to taxonomists for standard genome sequencing and annotation.</title>
        <authorList>
            <consortium name="The Broad Institute Genomics Platform"/>
            <consortium name="The Broad Institute Genome Sequencing Center for Infectious Disease"/>
            <person name="Wu L."/>
            <person name="Ma J."/>
        </authorList>
    </citation>
    <scope>NUCLEOTIDE SEQUENCE [LARGE SCALE GENOMIC DNA]</scope>
    <source>
        <strain evidence="3">JCM 18283</strain>
    </source>
</reference>
<dbReference type="RefSeq" id="WP_345330470.1">
    <property type="nucleotide sequence ID" value="NZ_BAABJI010000002.1"/>
</dbReference>
<dbReference type="Proteomes" id="UP001501436">
    <property type="component" value="Unassembled WGS sequence"/>
</dbReference>
<name>A0ABP9FRR7_9SPHI</name>
<keyword evidence="1" id="KW-0732">Signal</keyword>
<dbReference type="Pfam" id="PF11751">
    <property type="entry name" value="PorP_SprF"/>
    <property type="match status" value="1"/>
</dbReference>
<gene>
    <name evidence="2" type="ORF">GCM10023313_15400</name>
</gene>
<evidence type="ECO:0000313" key="2">
    <source>
        <dbReference type="EMBL" id="GAA4913100.1"/>
    </source>
</evidence>
<comment type="caution">
    <text evidence="2">The sequence shown here is derived from an EMBL/GenBank/DDBJ whole genome shotgun (WGS) entry which is preliminary data.</text>
</comment>
<proteinExistence type="predicted"/>
<sequence length="340" mass="37777">MKIQNKWLFFVLMLIAFDSLAQDHQYSQFFQAPVYLNPALNGQFEGKLRMSLTYRNQYSTIPGNLNYLSATIDYNIPRFGGGFGLMFTRSSEGTAYLRKNSIMGLYSYSVGSDEYVLSFGLAAGATNRSVDMSKLIFGDQIDPNSGIIPGQQSSADLLAYNSRFYFDSGLGINLVTGPFMAGASAFHLNRPNESFTGTPVKLPIRFAGHLSYRYDLNKYDNLDDYEKSFVIPSVVFYKQSNVNSYSAGVQYKRRSVNAGLWYRGGNGGPSAVVVSFIFDIFKNRESGDKLRVGVSHDVPMSKLSYGGTSGTTEGSVVYETPGNGDNNFRFNGALRCYDFY</sequence>
<dbReference type="NCBIfam" id="TIGR03519">
    <property type="entry name" value="T9SS_PorP_fam"/>
    <property type="match status" value="1"/>
</dbReference>
<dbReference type="InterPro" id="IPR019861">
    <property type="entry name" value="PorP/SprF_Bacteroidetes"/>
</dbReference>
<keyword evidence="3" id="KW-1185">Reference proteome</keyword>
<feature type="chain" id="PRO_5045671326" description="Type IX secretion system PorP/SprF family membrane protein" evidence="1">
    <location>
        <begin position="22"/>
        <end position="340"/>
    </location>
</feature>
<dbReference type="EMBL" id="BAABJI010000002">
    <property type="protein sequence ID" value="GAA4913100.1"/>
    <property type="molecule type" value="Genomic_DNA"/>
</dbReference>
<evidence type="ECO:0000313" key="3">
    <source>
        <dbReference type="Proteomes" id="UP001501436"/>
    </source>
</evidence>
<evidence type="ECO:0000256" key="1">
    <source>
        <dbReference type="SAM" id="SignalP"/>
    </source>
</evidence>
<feature type="signal peptide" evidence="1">
    <location>
        <begin position="1"/>
        <end position="21"/>
    </location>
</feature>
<organism evidence="2 3">
    <name type="scientific">Mucilaginibacter defluvii</name>
    <dbReference type="NCBI Taxonomy" id="1196019"/>
    <lineage>
        <taxon>Bacteria</taxon>
        <taxon>Pseudomonadati</taxon>
        <taxon>Bacteroidota</taxon>
        <taxon>Sphingobacteriia</taxon>
        <taxon>Sphingobacteriales</taxon>
        <taxon>Sphingobacteriaceae</taxon>
        <taxon>Mucilaginibacter</taxon>
    </lineage>
</organism>